<organism evidence="1 2">
    <name type="scientific">Romanomermis culicivorax</name>
    <name type="common">Nematode worm</name>
    <dbReference type="NCBI Taxonomy" id="13658"/>
    <lineage>
        <taxon>Eukaryota</taxon>
        <taxon>Metazoa</taxon>
        <taxon>Ecdysozoa</taxon>
        <taxon>Nematoda</taxon>
        <taxon>Enoplea</taxon>
        <taxon>Dorylaimia</taxon>
        <taxon>Mermithida</taxon>
        <taxon>Mermithoidea</taxon>
        <taxon>Mermithidae</taxon>
        <taxon>Romanomermis</taxon>
    </lineage>
</organism>
<dbReference type="WBParaSite" id="nRc.2.0.1.t34975-RA">
    <property type="protein sequence ID" value="nRc.2.0.1.t34975-RA"/>
    <property type="gene ID" value="nRc.2.0.1.g34975"/>
</dbReference>
<proteinExistence type="predicted"/>
<name>A0A915KA24_ROMCU</name>
<dbReference type="AlphaFoldDB" id="A0A915KA24"/>
<dbReference type="Proteomes" id="UP000887565">
    <property type="component" value="Unplaced"/>
</dbReference>
<accession>A0A915KA24</accession>
<protein>
    <submittedName>
        <fullName evidence="2">Uncharacterized protein</fullName>
    </submittedName>
</protein>
<evidence type="ECO:0000313" key="2">
    <source>
        <dbReference type="WBParaSite" id="nRc.2.0.1.t34975-RA"/>
    </source>
</evidence>
<reference evidence="2" key="1">
    <citation type="submission" date="2022-11" db="UniProtKB">
        <authorList>
            <consortium name="WormBaseParasite"/>
        </authorList>
    </citation>
    <scope>IDENTIFICATION</scope>
</reference>
<evidence type="ECO:0000313" key="1">
    <source>
        <dbReference type="Proteomes" id="UP000887565"/>
    </source>
</evidence>
<sequence length="85" mass="9738">MPGEWFEPSNFCNRSGDAYSFKLVLDVQKFSLKSLILMCKDLNHNARQMFYLHLLPANQMVIVTALFTKAYKLANAEHAETLANK</sequence>
<keyword evidence="1" id="KW-1185">Reference proteome</keyword>